<evidence type="ECO:0000256" key="5">
    <source>
        <dbReference type="ARBA" id="ARBA00023040"/>
    </source>
</evidence>
<feature type="domain" description="G-protein coupled receptors family 1 profile" evidence="11">
    <location>
        <begin position="1"/>
        <end position="149"/>
    </location>
</feature>
<dbReference type="Proteomes" id="UP001186944">
    <property type="component" value="Unassembled WGS sequence"/>
</dbReference>
<dbReference type="Pfam" id="PF00001">
    <property type="entry name" value="7tm_1"/>
    <property type="match status" value="1"/>
</dbReference>
<evidence type="ECO:0000256" key="10">
    <source>
        <dbReference type="SAM" id="Phobius"/>
    </source>
</evidence>
<keyword evidence="4 10" id="KW-1133">Transmembrane helix</keyword>
<feature type="transmembrane region" description="Helical" evidence="10">
    <location>
        <begin position="90"/>
        <end position="115"/>
    </location>
</feature>
<feature type="transmembrane region" description="Helical" evidence="10">
    <location>
        <begin position="31"/>
        <end position="54"/>
    </location>
</feature>
<evidence type="ECO:0000256" key="2">
    <source>
        <dbReference type="ARBA" id="ARBA00022475"/>
    </source>
</evidence>
<feature type="compositionally biased region" description="Basic and acidic residues" evidence="9">
    <location>
        <begin position="71"/>
        <end position="84"/>
    </location>
</feature>
<dbReference type="PROSITE" id="PS50262">
    <property type="entry name" value="G_PROTEIN_RECEP_F1_2"/>
    <property type="match status" value="1"/>
</dbReference>
<organism evidence="12 13">
    <name type="scientific">Pinctada imbricata</name>
    <name type="common">Atlantic pearl-oyster</name>
    <name type="synonym">Pinctada martensii</name>
    <dbReference type="NCBI Taxonomy" id="66713"/>
    <lineage>
        <taxon>Eukaryota</taxon>
        <taxon>Metazoa</taxon>
        <taxon>Spiralia</taxon>
        <taxon>Lophotrochozoa</taxon>
        <taxon>Mollusca</taxon>
        <taxon>Bivalvia</taxon>
        <taxon>Autobranchia</taxon>
        <taxon>Pteriomorphia</taxon>
        <taxon>Pterioida</taxon>
        <taxon>Pterioidea</taxon>
        <taxon>Pteriidae</taxon>
        <taxon>Pinctada</taxon>
    </lineage>
</organism>
<evidence type="ECO:0000256" key="7">
    <source>
        <dbReference type="ARBA" id="ARBA00023170"/>
    </source>
</evidence>
<sequence>MSGYATRISNGEHGPVCFVSDAFNGTKWPTVYIGIMATGFVACVIVICLSYIALNRFRRKARNRTDSIPTNEKRESNSTKDGKGAGKTTVTLIILTVIVIFSYLPFLILGLIAAIDKNYREGWNVATLATYRMFARFPHLNSIANPFVYGCKDPHFKQRLIEIYSPFIPKCLCPKHEENQIEI</sequence>
<name>A0AA88YLX1_PINIB</name>
<keyword evidence="5" id="KW-0297">G-protein coupled receptor</keyword>
<keyword evidence="3 10" id="KW-0812">Transmembrane</keyword>
<proteinExistence type="predicted"/>
<evidence type="ECO:0000256" key="8">
    <source>
        <dbReference type="ARBA" id="ARBA00023224"/>
    </source>
</evidence>
<reference evidence="12" key="1">
    <citation type="submission" date="2019-08" db="EMBL/GenBank/DDBJ databases">
        <title>The improved chromosome-level genome for the pearl oyster Pinctada fucata martensii using PacBio sequencing and Hi-C.</title>
        <authorList>
            <person name="Zheng Z."/>
        </authorList>
    </citation>
    <scope>NUCLEOTIDE SEQUENCE</scope>
    <source>
        <strain evidence="12">ZZ-2019</strain>
        <tissue evidence="12">Adductor muscle</tissue>
    </source>
</reference>
<dbReference type="PANTHER" id="PTHR24228:SF59">
    <property type="entry name" value="NEUROPEPTIDE RECEPTOR 15"/>
    <property type="match status" value="1"/>
</dbReference>
<dbReference type="PANTHER" id="PTHR24228">
    <property type="entry name" value="B2 BRADYKININ RECEPTOR/ANGIOTENSIN II RECEPTOR"/>
    <property type="match status" value="1"/>
</dbReference>
<evidence type="ECO:0000256" key="1">
    <source>
        <dbReference type="ARBA" id="ARBA00004651"/>
    </source>
</evidence>
<dbReference type="InterPro" id="IPR000276">
    <property type="entry name" value="GPCR_Rhodpsn"/>
</dbReference>
<comment type="subcellular location">
    <subcellularLocation>
        <location evidence="1">Cell membrane</location>
        <topology evidence="1">Multi-pass membrane protein</topology>
    </subcellularLocation>
</comment>
<keyword evidence="2" id="KW-1003">Cell membrane</keyword>
<dbReference type="Gene3D" id="1.20.1070.10">
    <property type="entry name" value="Rhodopsin 7-helix transmembrane proteins"/>
    <property type="match status" value="1"/>
</dbReference>
<keyword evidence="6 10" id="KW-0472">Membrane</keyword>
<dbReference type="AlphaFoldDB" id="A0AA88YLX1"/>
<evidence type="ECO:0000313" key="12">
    <source>
        <dbReference type="EMBL" id="KAK3108092.1"/>
    </source>
</evidence>
<accession>A0AA88YLX1</accession>
<dbReference type="GO" id="GO:0004930">
    <property type="term" value="F:G protein-coupled receptor activity"/>
    <property type="evidence" value="ECO:0007669"/>
    <property type="project" value="UniProtKB-KW"/>
</dbReference>
<dbReference type="GO" id="GO:0005886">
    <property type="term" value="C:plasma membrane"/>
    <property type="evidence" value="ECO:0007669"/>
    <property type="project" value="UniProtKB-SubCell"/>
</dbReference>
<dbReference type="CDD" id="cd00637">
    <property type="entry name" value="7tm_classA_rhodopsin-like"/>
    <property type="match status" value="1"/>
</dbReference>
<evidence type="ECO:0000256" key="9">
    <source>
        <dbReference type="SAM" id="MobiDB-lite"/>
    </source>
</evidence>
<protein>
    <recommendedName>
        <fullName evidence="11">G-protein coupled receptors family 1 profile domain-containing protein</fullName>
    </recommendedName>
</protein>
<evidence type="ECO:0000256" key="4">
    <source>
        <dbReference type="ARBA" id="ARBA00022989"/>
    </source>
</evidence>
<dbReference type="InterPro" id="IPR017452">
    <property type="entry name" value="GPCR_Rhodpsn_7TM"/>
</dbReference>
<keyword evidence="8" id="KW-0807">Transducer</keyword>
<evidence type="ECO:0000256" key="6">
    <source>
        <dbReference type="ARBA" id="ARBA00023136"/>
    </source>
</evidence>
<dbReference type="EMBL" id="VSWD01000001">
    <property type="protein sequence ID" value="KAK3108092.1"/>
    <property type="molecule type" value="Genomic_DNA"/>
</dbReference>
<feature type="region of interest" description="Disordered" evidence="9">
    <location>
        <begin position="65"/>
        <end position="84"/>
    </location>
</feature>
<dbReference type="SUPFAM" id="SSF81321">
    <property type="entry name" value="Family A G protein-coupled receptor-like"/>
    <property type="match status" value="1"/>
</dbReference>
<comment type="caution">
    <text evidence="12">The sequence shown here is derived from an EMBL/GenBank/DDBJ whole genome shotgun (WGS) entry which is preliminary data.</text>
</comment>
<keyword evidence="13" id="KW-1185">Reference proteome</keyword>
<gene>
    <name evidence="12" type="ORF">FSP39_000969</name>
</gene>
<keyword evidence="7" id="KW-0675">Receptor</keyword>
<evidence type="ECO:0000256" key="3">
    <source>
        <dbReference type="ARBA" id="ARBA00022692"/>
    </source>
</evidence>
<evidence type="ECO:0000259" key="11">
    <source>
        <dbReference type="PROSITE" id="PS50262"/>
    </source>
</evidence>
<evidence type="ECO:0000313" key="13">
    <source>
        <dbReference type="Proteomes" id="UP001186944"/>
    </source>
</evidence>